<feature type="region of interest" description="Disordered" evidence="2">
    <location>
        <begin position="29"/>
        <end position="52"/>
    </location>
</feature>
<dbReference type="Proteomes" id="UP001049176">
    <property type="component" value="Chromosome 7"/>
</dbReference>
<dbReference type="GeneID" id="66080033"/>
<organism evidence="4 5">
    <name type="scientific">Marasmius oreades</name>
    <name type="common">fairy-ring Marasmius</name>
    <dbReference type="NCBI Taxonomy" id="181124"/>
    <lineage>
        <taxon>Eukaryota</taxon>
        <taxon>Fungi</taxon>
        <taxon>Dikarya</taxon>
        <taxon>Basidiomycota</taxon>
        <taxon>Agaricomycotina</taxon>
        <taxon>Agaricomycetes</taxon>
        <taxon>Agaricomycetidae</taxon>
        <taxon>Agaricales</taxon>
        <taxon>Marasmiineae</taxon>
        <taxon>Marasmiaceae</taxon>
        <taxon>Marasmius</taxon>
    </lineage>
</organism>
<dbReference type="AlphaFoldDB" id="A0A9P7RTU1"/>
<dbReference type="GO" id="GO:0008270">
    <property type="term" value="F:zinc ion binding"/>
    <property type="evidence" value="ECO:0007669"/>
    <property type="project" value="UniProtKB-KW"/>
</dbReference>
<gene>
    <name evidence="4" type="ORF">E1B28_010958</name>
</gene>
<keyword evidence="1" id="KW-0479">Metal-binding</keyword>
<keyword evidence="1" id="KW-0863">Zinc-finger</keyword>
<feature type="domain" description="C2H2-type" evidence="3">
    <location>
        <begin position="244"/>
        <end position="271"/>
    </location>
</feature>
<dbReference type="KEGG" id="more:E1B28_010958"/>
<keyword evidence="1" id="KW-0862">Zinc</keyword>
<keyword evidence="5" id="KW-1185">Reference proteome</keyword>
<dbReference type="RefSeq" id="XP_043005730.1">
    <property type="nucleotide sequence ID" value="XM_043155946.1"/>
</dbReference>
<dbReference type="InterPro" id="IPR013087">
    <property type="entry name" value="Znf_C2H2_type"/>
</dbReference>
<dbReference type="PROSITE" id="PS50157">
    <property type="entry name" value="ZINC_FINGER_C2H2_2"/>
    <property type="match status" value="1"/>
</dbReference>
<dbReference type="PROSITE" id="PS00028">
    <property type="entry name" value="ZINC_FINGER_C2H2_1"/>
    <property type="match status" value="1"/>
</dbReference>
<dbReference type="InterPro" id="IPR036236">
    <property type="entry name" value="Znf_C2H2_sf"/>
</dbReference>
<dbReference type="EMBL" id="CM032187">
    <property type="protein sequence ID" value="KAG7089260.1"/>
    <property type="molecule type" value="Genomic_DNA"/>
</dbReference>
<feature type="region of interest" description="Disordered" evidence="2">
    <location>
        <begin position="94"/>
        <end position="113"/>
    </location>
</feature>
<name>A0A9P7RTU1_9AGAR</name>
<dbReference type="SUPFAM" id="SSF57667">
    <property type="entry name" value="beta-beta-alpha zinc fingers"/>
    <property type="match status" value="1"/>
</dbReference>
<evidence type="ECO:0000259" key="3">
    <source>
        <dbReference type="PROSITE" id="PS50157"/>
    </source>
</evidence>
<evidence type="ECO:0000256" key="2">
    <source>
        <dbReference type="SAM" id="MobiDB-lite"/>
    </source>
</evidence>
<evidence type="ECO:0000313" key="4">
    <source>
        <dbReference type="EMBL" id="KAG7089260.1"/>
    </source>
</evidence>
<reference evidence="4" key="1">
    <citation type="journal article" date="2021" name="Genome Biol. Evol.">
        <title>The assembled and annotated genome of the fairy-ring fungus Marasmius oreades.</title>
        <authorList>
            <person name="Hiltunen M."/>
            <person name="Ament-Velasquez S.L."/>
            <person name="Johannesson H."/>
        </authorList>
    </citation>
    <scope>NUCLEOTIDE SEQUENCE</scope>
    <source>
        <strain evidence="4">03SP1</strain>
    </source>
</reference>
<accession>A0A9P7RTU1</accession>
<evidence type="ECO:0000313" key="5">
    <source>
        <dbReference type="Proteomes" id="UP001049176"/>
    </source>
</evidence>
<dbReference type="OrthoDB" id="3437960at2759"/>
<dbReference type="Gene3D" id="3.30.160.60">
    <property type="entry name" value="Classic Zinc Finger"/>
    <property type="match status" value="1"/>
</dbReference>
<proteinExistence type="predicted"/>
<comment type="caution">
    <text evidence="4">The sequence shown here is derived from an EMBL/GenBank/DDBJ whole genome shotgun (WGS) entry which is preliminary data.</text>
</comment>
<sequence length="305" mass="33711">MANSNTFSGYSWDFSGREAHKQPEAIDHTFGMGRGQPKRIHESGDGDLATHGLASLSQSSDVDHFLHEDAYPQGQVDCRLHKEDRFDSVQDYNSFSPSPIPVTPSNQHPETVATPQYSHSNSIVAVSNIPPNAPPVSRPSVFSQSCHPCRSLSSSSGDFIYSTADPDEGHLERCYHRLPTALYDTRSHEYGIQLPGSYTTLADGRLITLTTPADNAAVQRAFVAPPAVVEAAISRRTPGRPTPHVCRFCDARFTAGHNLKNHIHSHLGVRPYPCKGCQRGFVTKHDRRRHEKTCRDIPHHSSPFS</sequence>
<protein>
    <recommendedName>
        <fullName evidence="3">C2H2-type domain-containing protein</fullName>
    </recommendedName>
</protein>
<evidence type="ECO:0000256" key="1">
    <source>
        <dbReference type="PROSITE-ProRule" id="PRU00042"/>
    </source>
</evidence>